<organism evidence="2 3">
    <name type="scientific">Paenibacillus larvae subsp. larvae</name>
    <dbReference type="NCBI Taxonomy" id="147375"/>
    <lineage>
        <taxon>Bacteria</taxon>
        <taxon>Bacillati</taxon>
        <taxon>Bacillota</taxon>
        <taxon>Bacilli</taxon>
        <taxon>Bacillales</taxon>
        <taxon>Paenibacillaceae</taxon>
        <taxon>Paenibacillus</taxon>
    </lineage>
</organism>
<dbReference type="AlphaFoldDB" id="A0A2L1UKE7"/>
<dbReference type="EMBL" id="CP019658">
    <property type="protein sequence ID" value="AVF29024.1"/>
    <property type="molecule type" value="Genomic_DNA"/>
</dbReference>
<gene>
    <name evidence="2" type="ORF">ERICIII_05025</name>
</gene>
<name>A0A2L1UKE7_9BACL</name>
<protein>
    <submittedName>
        <fullName evidence="2">Uncharacterized protein</fullName>
    </submittedName>
</protein>
<keyword evidence="2" id="KW-0614">Plasmid</keyword>
<keyword evidence="1" id="KW-0812">Transmembrane</keyword>
<evidence type="ECO:0000313" key="3">
    <source>
        <dbReference type="Proteomes" id="UP000239833"/>
    </source>
</evidence>
<geneLocation type="plasmid" evidence="2">
    <name>unnamed3</name>
</geneLocation>
<accession>A0A2L1UKE7</accession>
<evidence type="ECO:0000256" key="1">
    <source>
        <dbReference type="SAM" id="Phobius"/>
    </source>
</evidence>
<evidence type="ECO:0000313" key="2">
    <source>
        <dbReference type="EMBL" id="AVF29024.1"/>
    </source>
</evidence>
<proteinExistence type="predicted"/>
<dbReference type="GeneID" id="64221176"/>
<dbReference type="RefSeq" id="WP_077997784.1">
    <property type="nucleotide sequence ID" value="NZ_CP019658.1"/>
</dbReference>
<keyword evidence="1" id="KW-1133">Transmembrane helix</keyword>
<dbReference type="Proteomes" id="UP000239833">
    <property type="component" value="Plasmid unnamed3"/>
</dbReference>
<sequence length="158" mass="17485">MASIFKQILTVMFVIGICVIVFVLGSMLFMYRQLEDSLYLVNSATYTAIDLETIRDKNTLTFKDKAKAELMFRQALQNTFSLDDQLKPTSASSAAIAGPIHIKTLTLKNENETAMLGGVQINKNPAVYSEIQVPIKLPGVPKTFISNVKMLTLIGTSY</sequence>
<reference evidence="3" key="1">
    <citation type="submission" date="2017-02" db="EMBL/GenBank/DDBJ databases">
        <title>Delineation of Paenibacillus larvae strains originating from foulbrood outbreaks.</title>
        <authorList>
            <person name="Beims H."/>
            <person name="Bunk B."/>
            <person name="Sproeer C."/>
            <person name="Mohr K.I."/>
            <person name="Pradella S."/>
            <person name="Guenther G."/>
            <person name="Rohde M."/>
            <person name="von der Ohe W."/>
            <person name="Steinert M."/>
        </authorList>
    </citation>
    <scope>NUCLEOTIDE SEQUENCE [LARGE SCALE GENOMIC DNA]</scope>
    <source>
        <strain evidence="3">Eric_III</strain>
        <plasmid evidence="3">Plasmid unnamed3</plasmid>
    </source>
</reference>
<feature type="transmembrane region" description="Helical" evidence="1">
    <location>
        <begin position="7"/>
        <end position="31"/>
    </location>
</feature>
<keyword evidence="1" id="KW-0472">Membrane</keyword>